<feature type="region of interest" description="Disordered" evidence="1">
    <location>
        <begin position="284"/>
        <end position="312"/>
    </location>
</feature>
<comment type="caution">
    <text evidence="2">The sequence shown here is derived from an EMBL/GenBank/DDBJ whole genome shotgun (WGS) entry which is preliminary data.</text>
</comment>
<dbReference type="AlphaFoldDB" id="A0A9Q3E1J4"/>
<dbReference type="OrthoDB" id="2534759at2759"/>
<feature type="compositionally biased region" description="Polar residues" evidence="1">
    <location>
        <begin position="34"/>
        <end position="46"/>
    </location>
</feature>
<feature type="compositionally biased region" description="Polar residues" evidence="1">
    <location>
        <begin position="371"/>
        <end position="415"/>
    </location>
</feature>
<dbReference type="EMBL" id="AVOT02021023">
    <property type="protein sequence ID" value="MBW0509582.1"/>
    <property type="molecule type" value="Genomic_DNA"/>
</dbReference>
<evidence type="ECO:0000256" key="1">
    <source>
        <dbReference type="SAM" id="MobiDB-lite"/>
    </source>
</evidence>
<evidence type="ECO:0000313" key="2">
    <source>
        <dbReference type="EMBL" id="MBW0509582.1"/>
    </source>
</evidence>
<proteinExistence type="predicted"/>
<dbReference type="PANTHER" id="PTHR38702">
    <property type="entry name" value="CALPONIN-HOMOLOGY (CH) DOMAIN-CONTAINING PROTEIN"/>
    <property type="match status" value="1"/>
</dbReference>
<organism evidence="2 3">
    <name type="scientific">Austropuccinia psidii MF-1</name>
    <dbReference type="NCBI Taxonomy" id="1389203"/>
    <lineage>
        <taxon>Eukaryota</taxon>
        <taxon>Fungi</taxon>
        <taxon>Dikarya</taxon>
        <taxon>Basidiomycota</taxon>
        <taxon>Pucciniomycotina</taxon>
        <taxon>Pucciniomycetes</taxon>
        <taxon>Pucciniales</taxon>
        <taxon>Sphaerophragmiaceae</taxon>
        <taxon>Austropuccinia</taxon>
    </lineage>
</organism>
<gene>
    <name evidence="2" type="ORF">O181_049297</name>
</gene>
<reference evidence="2" key="1">
    <citation type="submission" date="2021-03" db="EMBL/GenBank/DDBJ databases">
        <title>Draft genome sequence of rust myrtle Austropuccinia psidii MF-1, a brazilian biotype.</title>
        <authorList>
            <person name="Quecine M.C."/>
            <person name="Pachon D.M.R."/>
            <person name="Bonatelli M.L."/>
            <person name="Correr F.H."/>
            <person name="Franceschini L.M."/>
            <person name="Leite T.F."/>
            <person name="Margarido G.R.A."/>
            <person name="Almeida C.A."/>
            <person name="Ferrarezi J.A."/>
            <person name="Labate C.A."/>
        </authorList>
    </citation>
    <scope>NUCLEOTIDE SEQUENCE</scope>
    <source>
        <strain evidence="2">MF-1</strain>
    </source>
</reference>
<feature type="region of interest" description="Disordered" evidence="1">
    <location>
        <begin position="368"/>
        <end position="428"/>
    </location>
</feature>
<feature type="compositionally biased region" description="Polar residues" evidence="1">
    <location>
        <begin position="713"/>
        <end position="736"/>
    </location>
</feature>
<dbReference type="Proteomes" id="UP000765509">
    <property type="component" value="Unassembled WGS sequence"/>
</dbReference>
<feature type="compositionally biased region" description="Low complexity" evidence="1">
    <location>
        <begin position="292"/>
        <end position="310"/>
    </location>
</feature>
<dbReference type="PANTHER" id="PTHR38702:SF1">
    <property type="entry name" value="CALPONIN-HOMOLOGY (CH) DOMAIN-CONTAINING PROTEIN"/>
    <property type="match status" value="1"/>
</dbReference>
<sequence length="786" mass="87078">MKKLPFPTNHPQPIHDPNPADHRSSRNVDPVASHPQNLNHQTSSLTLRPRRPYYTPSTPRQFSDSAAKRESVMALGSIAHLQHYFIKNGLATKNKPIHHKHMILAVPGRDPDSFTEEDEDILQNLPPEPAPPPQIPSQPYFPAGRALPNLTDLESARKEVMAQLDRVCELWGLIELTSTRAPSVASNRSGDDSISHDCFSLALQKDNSNPIQPLSSSSPDRHGDEFVVNLLTLTTHAVRSVQKFILTIPDPDLFSVTSIGSLGSDSQRRMPYLELSTAARPRISRSTNIGLSSASRASSPAPSDSQSHSNSWRDPFVLFKKRTVSNSSVSTSNLSSQSNKDDPLSILRRMSLEVLGCLKDIEHRYRIPGSATPTLPQDFSILNQSEPGSSDIQYSSPQQLSSNLTEDPTSGSGNSDRQDETQSDGSLSLPSVSWEYRQDISLEEVRKEALVVKQWLECVDGILEGLAILTGTRRKKVSKLLDQEFKKENKKKPNMFKRILSSSKFNNGSFTDERSATVPEIALGDAIDDESETEDVEDDETLLPDWARLDRFTPTNSLDDEANHRDQQLNRLFFCLVSHLPNDLLFHMSPPHGESGSRITFLDSLSDGTLLCLAYNVALRQSQRPWGFIPVESIHNLATLTSSFGSSTETQSADSTVGKQKCGNPTLGSAVEIGVNPSGKVGITFRRLENLRVWAAALKLRYLIKSESDEAKSNNSSAKNRGTTSPTANNISTNLPSNARLNQSIIKFDARVVARRLDGWEEMLESMALRWLESVKSEKREEVLGH</sequence>
<evidence type="ECO:0000313" key="3">
    <source>
        <dbReference type="Proteomes" id="UP000765509"/>
    </source>
</evidence>
<protein>
    <submittedName>
        <fullName evidence="2">Uncharacterized protein</fullName>
    </submittedName>
</protein>
<keyword evidence="3" id="KW-1185">Reference proteome</keyword>
<accession>A0A9Q3E1J4</accession>
<feature type="region of interest" description="Disordered" evidence="1">
    <location>
        <begin position="1"/>
        <end position="65"/>
    </location>
</feature>
<feature type="region of interest" description="Disordered" evidence="1">
    <location>
        <begin position="711"/>
        <end position="736"/>
    </location>
</feature>
<name>A0A9Q3E1J4_9BASI</name>